<dbReference type="SUPFAM" id="SSF56672">
    <property type="entry name" value="DNA/RNA polymerases"/>
    <property type="match status" value="1"/>
</dbReference>
<comment type="caution">
    <text evidence="2">The sequence shown here is derived from an EMBL/GenBank/DDBJ whole genome shotgun (WGS) entry which is preliminary data.</text>
</comment>
<feature type="domain" description="Reverse transcriptase Ty1/copia-type" evidence="1">
    <location>
        <begin position="60"/>
        <end position="160"/>
    </location>
</feature>
<dbReference type="Proteomes" id="UP000765509">
    <property type="component" value="Unassembled WGS sequence"/>
</dbReference>
<protein>
    <recommendedName>
        <fullName evidence="1">Reverse transcriptase Ty1/copia-type domain-containing protein</fullName>
    </recommendedName>
</protein>
<accession>A0A9Q3KWM9</accession>
<dbReference type="OrthoDB" id="2796020at2759"/>
<evidence type="ECO:0000313" key="2">
    <source>
        <dbReference type="EMBL" id="MBW0587087.1"/>
    </source>
</evidence>
<dbReference type="Pfam" id="PF07727">
    <property type="entry name" value="RVT_2"/>
    <property type="match status" value="1"/>
</dbReference>
<proteinExistence type="predicted"/>
<dbReference type="InterPro" id="IPR043502">
    <property type="entry name" value="DNA/RNA_pol_sf"/>
</dbReference>
<evidence type="ECO:0000313" key="3">
    <source>
        <dbReference type="Proteomes" id="UP000765509"/>
    </source>
</evidence>
<organism evidence="2 3">
    <name type="scientific">Austropuccinia psidii MF-1</name>
    <dbReference type="NCBI Taxonomy" id="1389203"/>
    <lineage>
        <taxon>Eukaryota</taxon>
        <taxon>Fungi</taxon>
        <taxon>Dikarya</taxon>
        <taxon>Basidiomycota</taxon>
        <taxon>Pucciniomycotina</taxon>
        <taxon>Pucciniomycetes</taxon>
        <taxon>Pucciniales</taxon>
        <taxon>Sphaerophragmiaceae</taxon>
        <taxon>Austropuccinia</taxon>
    </lineage>
</organism>
<gene>
    <name evidence="2" type="ORF">O181_126802</name>
</gene>
<name>A0A9Q3KWM9_9BASI</name>
<dbReference type="EMBL" id="AVOT02125878">
    <property type="protein sequence ID" value="MBW0587087.1"/>
    <property type="molecule type" value="Genomic_DNA"/>
</dbReference>
<reference evidence="2" key="1">
    <citation type="submission" date="2021-03" db="EMBL/GenBank/DDBJ databases">
        <title>Draft genome sequence of rust myrtle Austropuccinia psidii MF-1, a brazilian biotype.</title>
        <authorList>
            <person name="Quecine M.C."/>
            <person name="Pachon D.M.R."/>
            <person name="Bonatelli M.L."/>
            <person name="Correr F.H."/>
            <person name="Franceschini L.M."/>
            <person name="Leite T.F."/>
            <person name="Margarido G.R.A."/>
            <person name="Almeida C.A."/>
            <person name="Ferrarezi J.A."/>
            <person name="Labate C.A."/>
        </authorList>
    </citation>
    <scope>NUCLEOTIDE SEQUENCE</scope>
    <source>
        <strain evidence="2">MF-1</strain>
    </source>
</reference>
<keyword evidence="3" id="KW-1185">Reference proteome</keyword>
<dbReference type="InterPro" id="IPR013103">
    <property type="entry name" value="RVT_2"/>
</dbReference>
<dbReference type="AlphaFoldDB" id="A0A9Q3KWM9"/>
<sequence>MLITRCIDQLNVLPYSRRGNALLTTASETPSTYKSALKSKNKDQWLEAINKELPNMNHLKVWEIIDLKEDYKLIGTTWIFRLKTNHLNEITEYKARLCAQGFSQIQGSDYEKTFAPTGRLNSLRTLIAFACKNSLQFHQIDVKSAFLNADLPETVYLAIP</sequence>
<evidence type="ECO:0000259" key="1">
    <source>
        <dbReference type="Pfam" id="PF07727"/>
    </source>
</evidence>